<dbReference type="InterPro" id="IPR038670">
    <property type="entry name" value="HslJ-like_sf"/>
</dbReference>
<keyword evidence="3" id="KW-1185">Reference proteome</keyword>
<gene>
    <name evidence="2" type="ORF">CBY09_22665</name>
</gene>
<dbReference type="OrthoDB" id="5348860at2"/>
<dbReference type="Pfam" id="PF09619">
    <property type="entry name" value="YscW"/>
    <property type="match status" value="1"/>
</dbReference>
<evidence type="ECO:0000259" key="1">
    <source>
        <dbReference type="Pfam" id="PF03724"/>
    </source>
</evidence>
<dbReference type="Pfam" id="PF03724">
    <property type="entry name" value="META"/>
    <property type="match status" value="1"/>
</dbReference>
<dbReference type="PROSITE" id="PS51257">
    <property type="entry name" value="PROKAR_LIPOPROTEIN"/>
    <property type="match status" value="1"/>
</dbReference>
<reference evidence="2 3" key="1">
    <citation type="submission" date="2017-07" db="EMBL/GenBank/DDBJ databases">
        <title>Acidovorax KNDSW TSA 6 genome sequence and assembly.</title>
        <authorList>
            <person name="Mayilraj S."/>
        </authorList>
    </citation>
    <scope>NUCLEOTIDE SEQUENCE [LARGE SCALE GENOMIC DNA]</scope>
    <source>
        <strain evidence="2 3">KNDSW-TSA6</strain>
    </source>
</reference>
<dbReference type="PANTHER" id="PTHR38013:SF1">
    <property type="entry name" value="GLYCOPROTEIN_POLYSACCHARIDE METABOLISM"/>
    <property type="match status" value="1"/>
</dbReference>
<dbReference type="PANTHER" id="PTHR38013">
    <property type="entry name" value="GLYCOPROTEIN/POLYSACCHARIDE METABOLISM"/>
    <property type="match status" value="1"/>
</dbReference>
<dbReference type="AlphaFoldDB" id="A0A235EFT5"/>
<dbReference type="Proteomes" id="UP000215441">
    <property type="component" value="Unassembled WGS sequence"/>
</dbReference>
<evidence type="ECO:0000313" key="2">
    <source>
        <dbReference type="EMBL" id="OYD47908.1"/>
    </source>
</evidence>
<sequence>MLLPCRPLLVGGLHRAAIARLCAAALCCSLLLGCAGRPPAPDAIVSGVAMARERVVLPPEAVFEATLLDVTHPDMPPVVLGRQRSTPAGQAPFTLWIPYPSSRFVPKGRYEVRATVTLEGRLLLATDKRHPVPQDAAFRRVDVQLQRLPPLAATVEASVPLVQTYWRLVEMEGEAVGRPPEGAVTPHLVLQADEPRVAGSGGCNRFLADYALQGGRLRFERLVSNITLCLQASGMETRFFEALLAVQSFRQQGSQLVLRGGEGQALLRFESAETLLD</sequence>
<dbReference type="RefSeq" id="WP_094291909.1">
    <property type="nucleotide sequence ID" value="NZ_NOIG01000015.1"/>
</dbReference>
<dbReference type="InterPro" id="IPR053196">
    <property type="entry name" value="Lipoprotein_YbaY-like"/>
</dbReference>
<accession>A0A235EFT5</accession>
<comment type="caution">
    <text evidence="2">The sequence shown here is derived from an EMBL/GenBank/DDBJ whole genome shotgun (WGS) entry which is preliminary data.</text>
</comment>
<feature type="domain" description="DUF306" evidence="1">
    <location>
        <begin position="160"/>
        <end position="270"/>
    </location>
</feature>
<dbReference type="InterPro" id="IPR005184">
    <property type="entry name" value="DUF306_Meta_HslJ"/>
</dbReference>
<dbReference type="Gene3D" id="2.40.128.270">
    <property type="match status" value="1"/>
</dbReference>
<name>A0A235EFT5_9BURK</name>
<proteinExistence type="predicted"/>
<organism evidence="2 3">
    <name type="scientific">Acidovorax kalamii</name>
    <dbReference type="NCBI Taxonomy" id="2004485"/>
    <lineage>
        <taxon>Bacteria</taxon>
        <taxon>Pseudomonadati</taxon>
        <taxon>Pseudomonadota</taxon>
        <taxon>Betaproteobacteria</taxon>
        <taxon>Burkholderiales</taxon>
        <taxon>Comamonadaceae</taxon>
        <taxon>Acidovorax</taxon>
    </lineage>
</organism>
<dbReference type="InterPro" id="IPR039366">
    <property type="entry name" value="Pilotin"/>
</dbReference>
<protein>
    <submittedName>
        <fullName evidence="2">META domain-containing protein</fullName>
    </submittedName>
</protein>
<evidence type="ECO:0000313" key="3">
    <source>
        <dbReference type="Proteomes" id="UP000215441"/>
    </source>
</evidence>
<dbReference type="EMBL" id="NOIG01000015">
    <property type="protein sequence ID" value="OYD47908.1"/>
    <property type="molecule type" value="Genomic_DNA"/>
</dbReference>